<evidence type="ECO:0000313" key="3">
    <source>
        <dbReference type="Proteomes" id="UP000728185"/>
    </source>
</evidence>
<proteinExistence type="predicted"/>
<sequence length="221" mass="23136">MSQPPGYGWFVNSPGQARFPGPPPPPAPAYNPVGQAYYPGVSQSSQPDVNSTIGWQQGPPLAPDLGFGGFNSAPMATGAAVGGYGFGFGAPPTSSSMGPAAPSAYTPTYPEPSAPQPSAPSAPENRSSHPSEDSREPTNSGPRFVNITSDSKPARPPPPEIVPATNSTPKPNPSLNKPSDGEDRRNTSQYKEALQNMAALMTDVDLTDDVMNDLKQRFDLK</sequence>
<feature type="compositionally biased region" description="Polar residues" evidence="1">
    <location>
        <begin position="41"/>
        <end position="55"/>
    </location>
</feature>
<feature type="compositionally biased region" description="Polar residues" evidence="1">
    <location>
        <begin position="137"/>
        <end position="151"/>
    </location>
</feature>
<feature type="compositionally biased region" description="Polar residues" evidence="1">
    <location>
        <begin position="164"/>
        <end position="177"/>
    </location>
</feature>
<evidence type="ECO:0000313" key="2">
    <source>
        <dbReference type="EMBL" id="KAA0191098.1"/>
    </source>
</evidence>
<dbReference type="AlphaFoldDB" id="A0A8E0VJ35"/>
<dbReference type="OrthoDB" id="6280324at2759"/>
<organism evidence="2 3">
    <name type="scientific">Fasciolopsis buskii</name>
    <dbReference type="NCBI Taxonomy" id="27845"/>
    <lineage>
        <taxon>Eukaryota</taxon>
        <taxon>Metazoa</taxon>
        <taxon>Spiralia</taxon>
        <taxon>Lophotrochozoa</taxon>
        <taxon>Platyhelminthes</taxon>
        <taxon>Trematoda</taxon>
        <taxon>Digenea</taxon>
        <taxon>Plagiorchiida</taxon>
        <taxon>Echinostomata</taxon>
        <taxon>Echinostomatoidea</taxon>
        <taxon>Fasciolidae</taxon>
        <taxon>Fasciolopsis</taxon>
    </lineage>
</organism>
<feature type="compositionally biased region" description="Pro residues" evidence="1">
    <location>
        <begin position="20"/>
        <end position="29"/>
    </location>
</feature>
<protein>
    <submittedName>
        <fullName evidence="2">Uncharacterized protein</fullName>
    </submittedName>
</protein>
<name>A0A8E0VJ35_9TREM</name>
<comment type="caution">
    <text evidence="2">The sequence shown here is derived from an EMBL/GenBank/DDBJ whole genome shotgun (WGS) entry which is preliminary data.</text>
</comment>
<feature type="compositionally biased region" description="Pro residues" evidence="1">
    <location>
        <begin position="109"/>
        <end position="120"/>
    </location>
</feature>
<feature type="compositionally biased region" description="Low complexity" evidence="1">
    <location>
        <begin position="99"/>
        <end position="108"/>
    </location>
</feature>
<feature type="compositionally biased region" description="Basic and acidic residues" evidence="1">
    <location>
        <begin position="126"/>
        <end position="136"/>
    </location>
</feature>
<gene>
    <name evidence="2" type="ORF">FBUS_09214</name>
</gene>
<reference evidence="2" key="1">
    <citation type="submission" date="2019-05" db="EMBL/GenBank/DDBJ databases">
        <title>Annotation for the trematode Fasciolopsis buski.</title>
        <authorList>
            <person name="Choi Y.-J."/>
        </authorList>
    </citation>
    <scope>NUCLEOTIDE SEQUENCE</scope>
    <source>
        <strain evidence="2">HT</strain>
        <tissue evidence="2">Whole worm</tissue>
    </source>
</reference>
<dbReference type="Proteomes" id="UP000728185">
    <property type="component" value="Unassembled WGS sequence"/>
</dbReference>
<dbReference type="EMBL" id="LUCM01006561">
    <property type="protein sequence ID" value="KAA0191098.1"/>
    <property type="molecule type" value="Genomic_DNA"/>
</dbReference>
<feature type="region of interest" description="Disordered" evidence="1">
    <location>
        <begin position="76"/>
        <end position="189"/>
    </location>
</feature>
<evidence type="ECO:0000256" key="1">
    <source>
        <dbReference type="SAM" id="MobiDB-lite"/>
    </source>
</evidence>
<accession>A0A8E0VJ35</accession>
<feature type="region of interest" description="Disordered" evidence="1">
    <location>
        <begin position="1"/>
        <end position="60"/>
    </location>
</feature>
<keyword evidence="3" id="KW-1185">Reference proteome</keyword>